<keyword evidence="7" id="KW-0496">Mitochondrion</keyword>
<evidence type="ECO:0000256" key="1">
    <source>
        <dbReference type="ARBA" id="ARBA00004637"/>
    </source>
</evidence>
<name>A0A4Y7JE59_PAPSO</name>
<evidence type="ECO:0000313" key="11">
    <source>
        <dbReference type="Proteomes" id="UP000316621"/>
    </source>
</evidence>
<dbReference type="FunFam" id="1.10.287.110:FF:000006">
    <property type="entry name" value="Import inner membrane translocase subunit TIM16"/>
    <property type="match status" value="1"/>
</dbReference>
<comment type="subcellular location">
    <subcellularLocation>
        <location evidence="1">Mitochondrion inner membrane</location>
        <topology evidence="1">Peripheral membrane protein</topology>
    </subcellularLocation>
</comment>
<feature type="signal peptide" evidence="9">
    <location>
        <begin position="1"/>
        <end position="18"/>
    </location>
</feature>
<keyword evidence="4" id="KW-0999">Mitochondrion inner membrane</keyword>
<dbReference type="EMBL" id="CM010718">
    <property type="protein sequence ID" value="RZC59383.1"/>
    <property type="molecule type" value="Genomic_DNA"/>
</dbReference>
<evidence type="ECO:0000256" key="8">
    <source>
        <dbReference type="ARBA" id="ARBA00023136"/>
    </source>
</evidence>
<keyword evidence="8" id="KW-0472">Membrane</keyword>
<dbReference type="GO" id="GO:0005744">
    <property type="term" value="C:TIM23 mitochondrial import inner membrane translocase complex"/>
    <property type="evidence" value="ECO:0007669"/>
    <property type="project" value="InterPro"/>
</dbReference>
<reference evidence="10 11" key="1">
    <citation type="journal article" date="2018" name="Science">
        <title>The opium poppy genome and morphinan production.</title>
        <authorList>
            <person name="Guo L."/>
            <person name="Winzer T."/>
            <person name="Yang X."/>
            <person name="Li Y."/>
            <person name="Ning Z."/>
            <person name="He Z."/>
            <person name="Teodor R."/>
            <person name="Lu Y."/>
            <person name="Bowser T.A."/>
            <person name="Graham I.A."/>
            <person name="Ye K."/>
        </authorList>
    </citation>
    <scope>NUCLEOTIDE SEQUENCE [LARGE SCALE GENOMIC DNA]</scope>
    <source>
        <strain evidence="11">cv. HN1</strain>
        <tissue evidence="10">Leaves</tissue>
    </source>
</reference>
<keyword evidence="9" id="KW-0732">Signal</keyword>
<comment type="similarity">
    <text evidence="2">Belongs to the TIM16/PAM16 family.</text>
</comment>
<dbReference type="Proteomes" id="UP000316621">
    <property type="component" value="Chromosome 4"/>
</dbReference>
<dbReference type="Gene3D" id="1.10.287.110">
    <property type="entry name" value="DnaJ domain"/>
    <property type="match status" value="1"/>
</dbReference>
<evidence type="ECO:0000256" key="6">
    <source>
        <dbReference type="ARBA" id="ARBA00023010"/>
    </source>
</evidence>
<organism evidence="10 11">
    <name type="scientific">Papaver somniferum</name>
    <name type="common">Opium poppy</name>
    <dbReference type="NCBI Taxonomy" id="3469"/>
    <lineage>
        <taxon>Eukaryota</taxon>
        <taxon>Viridiplantae</taxon>
        <taxon>Streptophyta</taxon>
        <taxon>Embryophyta</taxon>
        <taxon>Tracheophyta</taxon>
        <taxon>Spermatophyta</taxon>
        <taxon>Magnoliopsida</taxon>
        <taxon>Ranunculales</taxon>
        <taxon>Papaveraceae</taxon>
        <taxon>Papaveroideae</taxon>
        <taxon>Papaver</taxon>
    </lineage>
</organism>
<evidence type="ECO:0000256" key="9">
    <source>
        <dbReference type="SAM" id="SignalP"/>
    </source>
</evidence>
<dbReference type="AlphaFoldDB" id="A0A4Y7JE59"/>
<dbReference type="InterPro" id="IPR036869">
    <property type="entry name" value="J_dom_sf"/>
</dbReference>
<evidence type="ECO:0000256" key="5">
    <source>
        <dbReference type="ARBA" id="ARBA00022927"/>
    </source>
</evidence>
<keyword evidence="6" id="KW-0811">Translocation</keyword>
<dbReference type="STRING" id="3469.A0A4Y7JE59"/>
<evidence type="ECO:0000256" key="2">
    <source>
        <dbReference type="ARBA" id="ARBA00008817"/>
    </source>
</evidence>
<dbReference type="Gramene" id="RZC59383">
    <property type="protein sequence ID" value="RZC59383"/>
    <property type="gene ID" value="C5167_006684"/>
</dbReference>
<keyword evidence="11" id="KW-1185">Reference proteome</keyword>
<sequence length="212" mass="23187">MASKLLANLIVMGSGIMARAVMQAYRQALTTRNELGCAEHLEDNSYPVALGVARDTSCVPKYLRNPLIRIGNGKADVCFSDLLVKIGTCNGLDTSECSNSGSLHSKTALRRFQGCAKTLTIRLRLLADANKSGVAQETMQNVVNRVKGLAEPEARQILGVTEKSSWEEVLQKYDTLFERNAKTGSFYLQSKVHRAKECLQALYETKGQATVG</sequence>
<accession>A0A4Y7JE59</accession>
<evidence type="ECO:0000256" key="4">
    <source>
        <dbReference type="ARBA" id="ARBA00022792"/>
    </source>
</evidence>
<evidence type="ECO:0000256" key="7">
    <source>
        <dbReference type="ARBA" id="ARBA00023128"/>
    </source>
</evidence>
<dbReference type="InterPro" id="IPR005341">
    <property type="entry name" value="Tim16"/>
</dbReference>
<dbReference type="GO" id="GO:0030150">
    <property type="term" value="P:protein import into mitochondrial matrix"/>
    <property type="evidence" value="ECO:0007669"/>
    <property type="project" value="InterPro"/>
</dbReference>
<dbReference type="GO" id="GO:0031348">
    <property type="term" value="P:negative regulation of defense response"/>
    <property type="evidence" value="ECO:0007669"/>
    <property type="project" value="UniProtKB-ARBA"/>
</dbReference>
<gene>
    <name evidence="10" type="ORF">C5167_006684</name>
</gene>
<protein>
    <submittedName>
        <fullName evidence="10">Uncharacterized protein</fullName>
    </submittedName>
</protein>
<proteinExistence type="inferred from homology"/>
<dbReference type="PANTHER" id="PTHR12388">
    <property type="entry name" value="MITOCHONDRIA ASSOCIATED GRANULOCYTE MACROPHAGE CSF SIGNALING MOLECULE"/>
    <property type="match status" value="1"/>
</dbReference>
<evidence type="ECO:0000256" key="3">
    <source>
        <dbReference type="ARBA" id="ARBA00022448"/>
    </source>
</evidence>
<keyword evidence="5" id="KW-0653">Protein transport</keyword>
<dbReference type="PANTHER" id="PTHR12388:SF6">
    <property type="entry name" value="MITOCHONDRIAL IMPORT INNER MEMBRANE TRANSLOCASE SUBUNIT PAM16 LIKE 1"/>
    <property type="match status" value="1"/>
</dbReference>
<dbReference type="OMA" id="MGRNCAG"/>
<feature type="chain" id="PRO_5021351168" evidence="9">
    <location>
        <begin position="19"/>
        <end position="212"/>
    </location>
</feature>
<dbReference type="Pfam" id="PF03656">
    <property type="entry name" value="Pam16"/>
    <property type="match status" value="1"/>
</dbReference>
<evidence type="ECO:0000313" key="10">
    <source>
        <dbReference type="EMBL" id="RZC59383.1"/>
    </source>
</evidence>
<keyword evidence="3" id="KW-0813">Transport</keyword>